<sequence length="434" mass="47816">MAQALTPRGFEDRKTIHSTPVALTALSPLAIPFAIRASSCDNDAVNANPDTESAAEGAGKLLHGSLATWLSSSLFAVFQVITESVNVTHFSQPNSINMQAFSSSSPPLASRILIIFLSVRAEPHLYLFTISSALVLFFKASLPRRVSLVEMKRLDHEIQPRKLFNSGWEDVFECRETGHDTDSNHALLDHVPTIVITSHTSDVPSCSFSVLLYFFGINKDLKLRVYVEDMPDNTLAMFETRCASSRILAELPLMEPIQCFPHVILERFEDSFVAIQKPNSSLQERRGERKEPHADLTGLTLPTLSSDAEAQITTKQFTGAPTTSEEHSPSPNGLDTGDEQQIYCESPILRKHRSLKQNDKAIFEKEQRTMGSVSADEQSELTYLKEENARLAEKMSDYQHSGKQFGANEAAYGDGTREQHAAGGEIGGDEEGGG</sequence>
<keyword evidence="3" id="KW-1185">Reference proteome</keyword>
<feature type="region of interest" description="Disordered" evidence="1">
    <location>
        <begin position="395"/>
        <end position="434"/>
    </location>
</feature>
<organism evidence="2 3">
    <name type="scientific">Blattamonas nauphoetae</name>
    <dbReference type="NCBI Taxonomy" id="2049346"/>
    <lineage>
        <taxon>Eukaryota</taxon>
        <taxon>Metamonada</taxon>
        <taxon>Preaxostyla</taxon>
        <taxon>Oxymonadida</taxon>
        <taxon>Blattamonas</taxon>
    </lineage>
</organism>
<comment type="caution">
    <text evidence="2">The sequence shown here is derived from an EMBL/GenBank/DDBJ whole genome shotgun (WGS) entry which is preliminary data.</text>
</comment>
<proteinExistence type="predicted"/>
<gene>
    <name evidence="2" type="ORF">BLNAU_24362</name>
</gene>
<feature type="region of interest" description="Disordered" evidence="1">
    <location>
        <begin position="317"/>
        <end position="339"/>
    </location>
</feature>
<feature type="compositionally biased region" description="Basic and acidic residues" evidence="1">
    <location>
        <begin position="283"/>
        <end position="294"/>
    </location>
</feature>
<protein>
    <submittedName>
        <fullName evidence="2">Uncharacterized protein</fullName>
    </submittedName>
</protein>
<dbReference type="EMBL" id="JARBJD010000615">
    <property type="protein sequence ID" value="KAK2940732.1"/>
    <property type="molecule type" value="Genomic_DNA"/>
</dbReference>
<accession>A0ABQ9WMN4</accession>
<evidence type="ECO:0000313" key="2">
    <source>
        <dbReference type="EMBL" id="KAK2940732.1"/>
    </source>
</evidence>
<evidence type="ECO:0000313" key="3">
    <source>
        <dbReference type="Proteomes" id="UP001281761"/>
    </source>
</evidence>
<reference evidence="2 3" key="1">
    <citation type="journal article" date="2022" name="bioRxiv">
        <title>Genomics of Preaxostyla Flagellates Illuminates Evolutionary Transitions and the Path Towards Mitochondrial Loss.</title>
        <authorList>
            <person name="Novak L.V.F."/>
            <person name="Treitli S.C."/>
            <person name="Pyrih J."/>
            <person name="Halakuc P."/>
            <person name="Pipaliya S.V."/>
            <person name="Vacek V."/>
            <person name="Brzon O."/>
            <person name="Soukal P."/>
            <person name="Eme L."/>
            <person name="Dacks J.B."/>
            <person name="Karnkowska A."/>
            <person name="Elias M."/>
            <person name="Hampl V."/>
        </authorList>
    </citation>
    <scope>NUCLEOTIDE SEQUENCE [LARGE SCALE GENOMIC DNA]</scope>
    <source>
        <strain evidence="2">NAU3</strain>
        <tissue evidence="2">Gut</tissue>
    </source>
</reference>
<name>A0ABQ9WMN4_9EUKA</name>
<feature type="compositionally biased region" description="Polar residues" evidence="1">
    <location>
        <begin position="317"/>
        <end position="333"/>
    </location>
</feature>
<evidence type="ECO:0000256" key="1">
    <source>
        <dbReference type="SAM" id="MobiDB-lite"/>
    </source>
</evidence>
<feature type="region of interest" description="Disordered" evidence="1">
    <location>
        <begin position="279"/>
        <end position="300"/>
    </location>
</feature>
<dbReference type="Proteomes" id="UP001281761">
    <property type="component" value="Unassembled WGS sequence"/>
</dbReference>